<reference evidence="2" key="1">
    <citation type="journal article" date="2021" name="Sci. Rep.">
        <title>Diploid genomic architecture of Nitzschia inconspicua, an elite biomass production diatom.</title>
        <authorList>
            <person name="Oliver A."/>
            <person name="Podell S."/>
            <person name="Pinowska A."/>
            <person name="Traller J.C."/>
            <person name="Smith S.R."/>
            <person name="McClure R."/>
            <person name="Beliaev A."/>
            <person name="Bohutskyi P."/>
            <person name="Hill E.A."/>
            <person name="Rabines A."/>
            <person name="Zheng H."/>
            <person name="Allen L.Z."/>
            <person name="Kuo A."/>
            <person name="Grigoriev I.V."/>
            <person name="Allen A.E."/>
            <person name="Hazlebeck D."/>
            <person name="Allen E.E."/>
        </authorList>
    </citation>
    <scope>NUCLEOTIDE SEQUENCE</scope>
    <source>
        <strain evidence="2">Hildebrandi</strain>
    </source>
</reference>
<dbReference type="OrthoDB" id="49496at2759"/>
<feature type="region of interest" description="Disordered" evidence="1">
    <location>
        <begin position="180"/>
        <end position="259"/>
    </location>
</feature>
<organism evidence="2 3">
    <name type="scientific">Nitzschia inconspicua</name>
    <dbReference type="NCBI Taxonomy" id="303405"/>
    <lineage>
        <taxon>Eukaryota</taxon>
        <taxon>Sar</taxon>
        <taxon>Stramenopiles</taxon>
        <taxon>Ochrophyta</taxon>
        <taxon>Bacillariophyta</taxon>
        <taxon>Bacillariophyceae</taxon>
        <taxon>Bacillariophycidae</taxon>
        <taxon>Bacillariales</taxon>
        <taxon>Bacillariaceae</taxon>
        <taxon>Nitzschia</taxon>
    </lineage>
</organism>
<feature type="region of interest" description="Disordered" evidence="1">
    <location>
        <begin position="390"/>
        <end position="410"/>
    </location>
</feature>
<feature type="region of interest" description="Disordered" evidence="1">
    <location>
        <begin position="308"/>
        <end position="328"/>
    </location>
</feature>
<name>A0A9K3PLP2_9STRA</name>
<comment type="caution">
    <text evidence="2">The sequence shown here is derived from an EMBL/GenBank/DDBJ whole genome shotgun (WGS) entry which is preliminary data.</text>
</comment>
<dbReference type="Proteomes" id="UP000693970">
    <property type="component" value="Unassembled WGS sequence"/>
</dbReference>
<evidence type="ECO:0000313" key="3">
    <source>
        <dbReference type="Proteomes" id="UP000693970"/>
    </source>
</evidence>
<feature type="compositionally biased region" description="Polar residues" evidence="1">
    <location>
        <begin position="238"/>
        <end position="247"/>
    </location>
</feature>
<protein>
    <submittedName>
        <fullName evidence="2">Uncharacterized protein</fullName>
    </submittedName>
</protein>
<feature type="compositionally biased region" description="Polar residues" evidence="1">
    <location>
        <begin position="192"/>
        <end position="209"/>
    </location>
</feature>
<dbReference type="EMBL" id="JAGRRH010000017">
    <property type="protein sequence ID" value="KAG7352105.1"/>
    <property type="molecule type" value="Genomic_DNA"/>
</dbReference>
<accession>A0A9K3PLP2</accession>
<evidence type="ECO:0000256" key="1">
    <source>
        <dbReference type="SAM" id="MobiDB-lite"/>
    </source>
</evidence>
<evidence type="ECO:0000313" key="2">
    <source>
        <dbReference type="EMBL" id="KAG7352105.1"/>
    </source>
</evidence>
<proteinExistence type="predicted"/>
<sequence length="891" mass="94880">MKQEFGEDGQVFSAQPCMVEESDAFVGKAPTDESGTSVVSSSRAAASMMGKNVKTPFGQGIVLEYRAENETFVIKLTSEHTFSTLAMLYTKTVPERYETPSEKADALNVAYEALEKMRRMNLEVMCHEIGIHEDIDHEYCTTCLLINNGSGKSHFPRLQKLVDQAVASDLEKFPRLSRLFHSSSNDSKDDTTPINTNGDAQRPLSTTDSTNEKRSAEQESVGGKSTTVAEEVPALSQPIRQQASSTDQEPEADSPSATQEQLLQQTMTTKTSPNGGKTSFPRLRNVWGAIKSIPQPVVQYTPSNPAPVLPVSSSSQQQIDGKSKPSNFPRIRGLLESSGASDIFNSISNTTLVASSKAETKTTKTSSTDLTRRGGVFETSAASTIFGSMTISKHPSKPSPTKAATSEKPKALPRIQRLIDQRHIANTSPCLICASPSCSSHSSASFRKEGITLCLQCEKLFELDFIVDCISTPDPAERAKNIDHMVDCYDRCMLLLEYSSQFVEHIASSLEEQKKRQNKVGLASSSVGVLSGVLGLAAAASILTPVGPPLLIASLFFGGGATTVQTGSEVINYFSEPRKLADRIIALHGMALSLLRVTSTLRDALLRDHIRTDVYAAEPAPLKEQVQEKLEKNRVVVLAGSNVGRSVALGGVAGAEAAGAGAVAAGAATEMGAASAVAGAGAASARGATAISRASTAAARTVRFARFAGGALSAAVLVLEANAVQSTLKSIRDGSPCDKADLLRRAVQEVKDFPTSTQLDDECQAYLKALASRPPPPQVVEVAAMPDNLPDDTIVPEATCQAVTGEHQLCAPGASILLGQASYSQVNTPDARTSLHSMSSSFLSSPSLLQRFHERQERRQNVAMAQTEEVVAVAVDDAQLSASSARMNLLL</sequence>
<keyword evidence="3" id="KW-1185">Reference proteome</keyword>
<dbReference type="AlphaFoldDB" id="A0A9K3PLP2"/>
<reference evidence="2" key="2">
    <citation type="submission" date="2021-04" db="EMBL/GenBank/DDBJ databases">
        <authorList>
            <person name="Podell S."/>
        </authorList>
    </citation>
    <scope>NUCLEOTIDE SEQUENCE</scope>
    <source>
        <strain evidence="2">Hildebrandi</strain>
    </source>
</reference>
<gene>
    <name evidence="2" type="ORF">IV203_008153</name>
</gene>